<reference evidence="7 8" key="2">
    <citation type="submission" date="2019-08" db="EMBL/GenBank/DDBJ databases">
        <authorList>
            <person name="Henke P."/>
        </authorList>
    </citation>
    <scope>NUCLEOTIDE SEQUENCE [LARGE SCALE GENOMIC DNA]</scope>
    <source>
        <strain evidence="7">Phe10_nw2017</strain>
    </source>
</reference>
<dbReference type="EMBL" id="SRHE01000078">
    <property type="protein sequence ID" value="TWW10810.1"/>
    <property type="molecule type" value="Genomic_DNA"/>
</dbReference>
<reference evidence="7 8" key="1">
    <citation type="submission" date="2019-08" db="EMBL/GenBank/DDBJ databases">
        <title>100 year-old enigma solved: identification of Planctomyces bekefii, the type genus and species of the phylum Planctomycetes.</title>
        <authorList>
            <person name="Svetlana D.N."/>
            <person name="Overmann J."/>
        </authorList>
    </citation>
    <scope>NUCLEOTIDE SEQUENCE [LARGE SCALE GENOMIC DNA]</scope>
    <source>
        <strain evidence="7">Phe10_nw2017</strain>
    </source>
</reference>
<evidence type="ECO:0000256" key="2">
    <source>
        <dbReference type="ARBA" id="ARBA00022670"/>
    </source>
</evidence>
<evidence type="ECO:0000313" key="7">
    <source>
        <dbReference type="EMBL" id="TWW10810.1"/>
    </source>
</evidence>
<dbReference type="PANTHER" id="PTHR43806">
    <property type="entry name" value="PEPTIDASE S8"/>
    <property type="match status" value="1"/>
</dbReference>
<keyword evidence="4" id="KW-0720">Serine protease</keyword>
<gene>
    <name evidence="7" type="ORF">E3A20_06050</name>
</gene>
<keyword evidence="3" id="KW-0378">Hydrolase</keyword>
<protein>
    <submittedName>
        <fullName evidence="7">Peptidase S8</fullName>
    </submittedName>
</protein>
<dbReference type="AlphaFoldDB" id="A0A5C6M7M9"/>
<evidence type="ECO:0000259" key="6">
    <source>
        <dbReference type="Pfam" id="PF00082"/>
    </source>
</evidence>
<evidence type="ECO:0000256" key="3">
    <source>
        <dbReference type="ARBA" id="ARBA00022801"/>
    </source>
</evidence>
<dbReference type="CDD" id="cd00063">
    <property type="entry name" value="FN3"/>
    <property type="match status" value="1"/>
</dbReference>
<evidence type="ECO:0000313" key="8">
    <source>
        <dbReference type="Proteomes" id="UP000321083"/>
    </source>
</evidence>
<comment type="similarity">
    <text evidence="1 5">Belongs to the peptidase S8 family.</text>
</comment>
<dbReference type="SUPFAM" id="SSF52743">
    <property type="entry name" value="Subtilisin-like"/>
    <property type="match status" value="1"/>
</dbReference>
<dbReference type="InterPro" id="IPR036852">
    <property type="entry name" value="Peptidase_S8/S53_dom_sf"/>
</dbReference>
<dbReference type="InterPro" id="IPR003961">
    <property type="entry name" value="FN3_dom"/>
</dbReference>
<dbReference type="InterPro" id="IPR036116">
    <property type="entry name" value="FN3_sf"/>
</dbReference>
<keyword evidence="8" id="KW-1185">Reference proteome</keyword>
<dbReference type="InterPro" id="IPR023828">
    <property type="entry name" value="Peptidase_S8_Ser-AS"/>
</dbReference>
<dbReference type="Gene3D" id="2.60.40.10">
    <property type="entry name" value="Immunoglobulins"/>
    <property type="match status" value="1"/>
</dbReference>
<dbReference type="Gene3D" id="3.40.50.200">
    <property type="entry name" value="Peptidase S8/S53 domain"/>
    <property type="match status" value="1"/>
</dbReference>
<evidence type="ECO:0000256" key="5">
    <source>
        <dbReference type="PROSITE-ProRule" id="PRU01240"/>
    </source>
</evidence>
<dbReference type="Pfam" id="PF00082">
    <property type="entry name" value="Peptidase_S8"/>
    <property type="match status" value="1"/>
</dbReference>
<sequence>MDLYAVKVLSSTGSGSWSSIISGLDWCVANGMQVVNLSLGSSTDPGTTVRVAFDNAYAAGLVVVASAGNSGAGADTVGYPAHYDSVIAVGSTTSTDAISSFSSTGPAVEVAAPGSSIYSTLNGGGWGTMSGTSMASPHAAGVMALILAAGIEDADGNGRRNDEARWVLQSTSLDLGTTGRDNVFGFGLIDADAAVLLAWNPGGNPPPPAPVFNAPSNLLGTANGATATLTWQDNSNVETGFELQYGLKVKNTVLWYTPISMPADSTTAAVTPGTGSWRFRVRAVNGTAFTAWSNSVDLSVGSKGGPKR</sequence>
<dbReference type="InterPro" id="IPR050131">
    <property type="entry name" value="Peptidase_S8_subtilisin-like"/>
</dbReference>
<accession>A0A5C6M7M9</accession>
<dbReference type="GO" id="GO:0004252">
    <property type="term" value="F:serine-type endopeptidase activity"/>
    <property type="evidence" value="ECO:0007669"/>
    <property type="project" value="InterPro"/>
</dbReference>
<organism evidence="7 8">
    <name type="scientific">Planctomyces bekefii</name>
    <dbReference type="NCBI Taxonomy" id="1653850"/>
    <lineage>
        <taxon>Bacteria</taxon>
        <taxon>Pseudomonadati</taxon>
        <taxon>Planctomycetota</taxon>
        <taxon>Planctomycetia</taxon>
        <taxon>Planctomycetales</taxon>
        <taxon>Planctomycetaceae</taxon>
        <taxon>Planctomyces</taxon>
    </lineage>
</organism>
<dbReference type="PANTHER" id="PTHR43806:SF11">
    <property type="entry name" value="CEREVISIN-RELATED"/>
    <property type="match status" value="1"/>
</dbReference>
<proteinExistence type="inferred from homology"/>
<dbReference type="GO" id="GO:0006508">
    <property type="term" value="P:proteolysis"/>
    <property type="evidence" value="ECO:0007669"/>
    <property type="project" value="UniProtKB-KW"/>
</dbReference>
<keyword evidence="2" id="KW-0645">Protease</keyword>
<comment type="caution">
    <text evidence="7">The sequence shown here is derived from an EMBL/GenBank/DDBJ whole genome shotgun (WGS) entry which is preliminary data.</text>
</comment>
<comment type="caution">
    <text evidence="5">Lacks conserved residue(s) required for the propagation of feature annotation.</text>
</comment>
<feature type="domain" description="Peptidase S8/S53" evidence="6">
    <location>
        <begin position="2"/>
        <end position="187"/>
    </location>
</feature>
<dbReference type="PROSITE" id="PS51892">
    <property type="entry name" value="SUBTILASE"/>
    <property type="match status" value="1"/>
</dbReference>
<dbReference type="Proteomes" id="UP000321083">
    <property type="component" value="Unassembled WGS sequence"/>
</dbReference>
<evidence type="ECO:0000256" key="1">
    <source>
        <dbReference type="ARBA" id="ARBA00011073"/>
    </source>
</evidence>
<dbReference type="PROSITE" id="PS00138">
    <property type="entry name" value="SUBTILASE_SER"/>
    <property type="match status" value="1"/>
</dbReference>
<dbReference type="InterPro" id="IPR013783">
    <property type="entry name" value="Ig-like_fold"/>
</dbReference>
<dbReference type="InterPro" id="IPR000209">
    <property type="entry name" value="Peptidase_S8/S53_dom"/>
</dbReference>
<dbReference type="SUPFAM" id="SSF49265">
    <property type="entry name" value="Fibronectin type III"/>
    <property type="match status" value="1"/>
</dbReference>
<name>A0A5C6M7M9_9PLAN</name>
<evidence type="ECO:0000256" key="4">
    <source>
        <dbReference type="ARBA" id="ARBA00022825"/>
    </source>
</evidence>